<evidence type="ECO:0000313" key="3">
    <source>
        <dbReference type="Proteomes" id="UP000287467"/>
    </source>
</evidence>
<evidence type="ECO:0000313" key="2">
    <source>
        <dbReference type="EMBL" id="RTI50954.1"/>
    </source>
</evidence>
<protein>
    <recommendedName>
        <fullName evidence="4">Lipoprotein</fullName>
    </recommendedName>
</protein>
<name>A0A430VIH4_THESC</name>
<feature type="signal peptide" evidence="1">
    <location>
        <begin position="1"/>
        <end position="21"/>
    </location>
</feature>
<sequence length="594" mass="61091">MVRWVLPLLVLALGACTSVQGNLNGRVAVTVSGLPEGVSPRVVLQGNGMEKEVTGSAVLEVPEGDYVVTADSVTGPQGERYDPVVENAKFRVEYGKTVEVKVTYNLVTETLPASLTVLVQGLPSGVEASVTVYGPGGTSWTVKQTTVLRGLKAGTYSVSAGQVEVAGRVYTPKVDPVFVTLPGGGSGTVTVQYQPPDTGYLAVEISGLPSGVGASVEVRSSSAVVATLTESRVLELEVGTYLVVAREVSADGKVYRASVSGSPAEVKKGTTTRVAVSYAPVYTTGTLVVTISGLPSGVEGRVKVTGPNYIQNLTKTTSLEVLPGIYTVEAEDVVVSGGVYRAKVTGSPVQVQAGATSGVGVSYTLDPSTAPGDLLVKVNGLPSGAVGSVRVKGPNGFDRTIGQTTLFSALPAGYYTVEAGDVAYGGKTYRAVVTGSPARVSGEGTATVQVDYSLYSAFLTVQISGLPGPVANVIVTGPDGYNRTLNASAVLTVNPGTYAVSAYPVVVDGVTYTSQVQGSPVSLDSGGNGAVQVIYQQQAQQALEAIAPLWYFYGGVCYSIYRGSCHDEVGDLGLDLARIGGGVGADLYRSVHRS</sequence>
<dbReference type="AlphaFoldDB" id="A0A430VIH4"/>
<organism evidence="2 3">
    <name type="scientific">Thermus scotoductus</name>
    <dbReference type="NCBI Taxonomy" id="37636"/>
    <lineage>
        <taxon>Bacteria</taxon>
        <taxon>Thermotogati</taxon>
        <taxon>Deinococcota</taxon>
        <taxon>Deinococci</taxon>
        <taxon>Thermales</taxon>
        <taxon>Thermaceae</taxon>
        <taxon>Thermus</taxon>
    </lineage>
</organism>
<gene>
    <name evidence="2" type="ORF">CSW14_09995</name>
</gene>
<evidence type="ECO:0000256" key="1">
    <source>
        <dbReference type="SAM" id="SignalP"/>
    </source>
</evidence>
<keyword evidence="1" id="KW-0732">Signal</keyword>
<dbReference type="InterPro" id="IPR017868">
    <property type="entry name" value="Filamin/ABP280_repeat-like"/>
</dbReference>
<comment type="caution">
    <text evidence="2">The sequence shown here is derived from an EMBL/GenBank/DDBJ whole genome shotgun (WGS) entry which is preliminary data.</text>
</comment>
<dbReference type="PROSITE" id="PS50194">
    <property type="entry name" value="FILAMIN_REPEAT"/>
    <property type="match status" value="1"/>
</dbReference>
<evidence type="ECO:0008006" key="4">
    <source>
        <dbReference type="Google" id="ProtNLM"/>
    </source>
</evidence>
<dbReference type="PROSITE" id="PS51257">
    <property type="entry name" value="PROKAR_LIPOPROTEIN"/>
    <property type="match status" value="1"/>
</dbReference>
<proteinExistence type="predicted"/>
<feature type="chain" id="PRO_5019297041" description="Lipoprotein" evidence="1">
    <location>
        <begin position="22"/>
        <end position="594"/>
    </location>
</feature>
<dbReference type="EMBL" id="PEMW01000377">
    <property type="protein sequence ID" value="RTI50954.1"/>
    <property type="molecule type" value="Genomic_DNA"/>
</dbReference>
<accession>A0A430VIH4</accession>
<dbReference type="Proteomes" id="UP000287467">
    <property type="component" value="Unassembled WGS sequence"/>
</dbReference>
<reference evidence="2 3" key="1">
    <citation type="journal article" date="2019" name="Extremophiles">
        <title>Biogeography of thermophiles and predominance of Thermus scotoductus in domestic water heaters.</title>
        <authorList>
            <person name="Wilpiszeski R.L."/>
            <person name="Zhang Z."/>
            <person name="House C.H."/>
        </authorList>
    </citation>
    <scope>NUCLEOTIDE SEQUENCE [LARGE SCALE GENOMIC DNA]</scope>
    <source>
        <strain evidence="2 3">1_S1</strain>
    </source>
</reference>